<keyword evidence="2" id="KW-1185">Reference proteome</keyword>
<evidence type="ECO:0000313" key="1">
    <source>
        <dbReference type="EMBL" id="KAK5068241.1"/>
    </source>
</evidence>
<dbReference type="PANTHER" id="PTHR33321:SF12">
    <property type="entry name" value="PLANT BASIC SECRETORY PROTEIN (BSP) FAMILY PROTEIN"/>
    <property type="match status" value="1"/>
</dbReference>
<evidence type="ECO:0000313" key="2">
    <source>
        <dbReference type="Proteomes" id="UP001345691"/>
    </source>
</evidence>
<dbReference type="InterPro" id="IPR007541">
    <property type="entry name" value="Uncharacterised_BSP"/>
</dbReference>
<reference evidence="1 2" key="1">
    <citation type="submission" date="2023-08" db="EMBL/GenBank/DDBJ databases">
        <title>Black Yeasts Isolated from many extreme environments.</title>
        <authorList>
            <person name="Coleine C."/>
            <person name="Stajich J.E."/>
            <person name="Selbmann L."/>
        </authorList>
    </citation>
    <scope>NUCLEOTIDE SEQUENCE [LARGE SCALE GENOMIC DNA]</scope>
    <source>
        <strain evidence="1 2">CCFEE 6328</strain>
    </source>
</reference>
<dbReference type="Pfam" id="PF04450">
    <property type="entry name" value="BSP"/>
    <property type="match status" value="1"/>
</dbReference>
<comment type="caution">
    <text evidence="1">The sequence shown here is derived from an EMBL/GenBank/DDBJ whole genome shotgun (WGS) entry which is preliminary data.</text>
</comment>
<proteinExistence type="predicted"/>
<gene>
    <name evidence="1" type="ORF">LTR69_000359</name>
</gene>
<dbReference type="EMBL" id="JAVRRF010000001">
    <property type="protein sequence ID" value="KAK5068241.1"/>
    <property type="molecule type" value="Genomic_DNA"/>
</dbReference>
<organism evidence="1 2">
    <name type="scientific">Exophiala sideris</name>
    <dbReference type="NCBI Taxonomy" id="1016849"/>
    <lineage>
        <taxon>Eukaryota</taxon>
        <taxon>Fungi</taxon>
        <taxon>Dikarya</taxon>
        <taxon>Ascomycota</taxon>
        <taxon>Pezizomycotina</taxon>
        <taxon>Eurotiomycetes</taxon>
        <taxon>Chaetothyriomycetidae</taxon>
        <taxon>Chaetothyriales</taxon>
        <taxon>Herpotrichiellaceae</taxon>
        <taxon>Exophiala</taxon>
    </lineage>
</organism>
<accession>A0ABR0JQK9</accession>
<dbReference type="Proteomes" id="UP001345691">
    <property type="component" value="Unassembled WGS sequence"/>
</dbReference>
<protein>
    <submittedName>
        <fullName evidence="1">Uncharacterized protein</fullName>
    </submittedName>
</protein>
<name>A0ABR0JQK9_9EURO</name>
<dbReference type="PANTHER" id="PTHR33321">
    <property type="match status" value="1"/>
</dbReference>
<sequence>MPAPIPPGLQPKPTLRLHLDDVSHSASQVAAASLDSGLYLARAIEHVIAHLYSPFGLSDIPKVRSVTVVLRSMGGVAYTTGIPLDDLHKEIHLSLDYVQGILSRNAPGIRHELSGVITHEMVHCFQNNSHGTAPGGLIEGMADFVRLKAGLAPPHWNRSPENRGKKWDEGYQKTAWFLEWLEDQRGSGTVSRMNETMGKGKYDEDKFWRGLFGETVHKLWSQYEATWKAKDDPTESAASQEPDTASQREMVNLEGLVDQETVREPKKPQKFVGVSINAIMVKSIPKADKKIDHNRRIGFPQGVTLACKDGNEWIVIYFRDGQ</sequence>